<comment type="similarity">
    <text evidence="1">Belongs to the MurCDEF family. MurT subfamily.</text>
</comment>
<keyword evidence="1 4" id="KW-0436">Ligase</keyword>
<dbReference type="GO" id="GO:0005524">
    <property type="term" value="F:ATP binding"/>
    <property type="evidence" value="ECO:0007669"/>
    <property type="project" value="UniProtKB-UniRule"/>
</dbReference>
<sequence>MQGPISRIRTAVAATAANLATAASRATGRGAGGMIGGLVAAAIDPNIMASLGGGRPAVLVTGTNGKSTTTHMLAGAVGTKHNVATNDGGDNMDAGIISALLAGKDADAIVLECDELHVPKVAERLQPTAFVLLNLTRDQLDRVGEINSIERALRAAVMAHPEATVVANCDDVLITSIAYDHPNVVWVSAGAGWTGDSVTNPRSGGHVVRSSVAHDDNATGESDWYAVDPLPDGREFRRPTPKYAVEGETLVGPEGVAKLELKLPGRANRGNAAQAIAAAVEAFGVPLDAAVHAAAEVDNVAGRYTTVHLGERDVHLLLAKNPAGWQEALSMVDRDADGVVIAVNAQQGDGEDVSWLWDVKFEDFGDTHVVAAGERATDLAVRLTYGGIDHDTIHDAIAAIRACPPGRVEVLANYTALLNLRRALTKEEDYRA</sequence>
<dbReference type="PANTHER" id="PTHR23135:SF7">
    <property type="entry name" value="LIPID II ISOGLUTAMINYL SYNTHASE (GLUTAMINE-HYDROLYZING) SUBUNIT MURT"/>
    <property type="match status" value="1"/>
</dbReference>
<dbReference type="AlphaFoldDB" id="A0A9Q4NSS0"/>
<keyword evidence="1" id="KW-0961">Cell wall biogenesis/degradation</keyword>
<dbReference type="EC" id="6.3.5.13" evidence="1"/>
<dbReference type="SUPFAM" id="SSF53623">
    <property type="entry name" value="MurD-like peptide ligases, catalytic domain"/>
    <property type="match status" value="1"/>
</dbReference>
<evidence type="ECO:0000259" key="3">
    <source>
        <dbReference type="Pfam" id="PF08353"/>
    </source>
</evidence>
<evidence type="ECO:0000256" key="1">
    <source>
        <dbReference type="HAMAP-Rule" id="MF_02214"/>
    </source>
</evidence>
<dbReference type="InterPro" id="IPR036565">
    <property type="entry name" value="Mur-like_cat_sf"/>
</dbReference>
<dbReference type="Pfam" id="PF08245">
    <property type="entry name" value="Mur_ligase_M"/>
    <property type="match status" value="1"/>
</dbReference>
<feature type="domain" description="Mur ligase central" evidence="2">
    <location>
        <begin position="60"/>
        <end position="188"/>
    </location>
</feature>
<dbReference type="GO" id="GO:0016881">
    <property type="term" value="F:acid-amino acid ligase activity"/>
    <property type="evidence" value="ECO:0007669"/>
    <property type="project" value="InterPro"/>
</dbReference>
<comment type="subunit">
    <text evidence="1">Forms a heterodimer with GatD.</text>
</comment>
<keyword evidence="1" id="KW-0067">ATP-binding</keyword>
<gene>
    <name evidence="1" type="primary">murT</name>
    <name evidence="4" type="ORF">NUW87_10285</name>
</gene>
<dbReference type="Pfam" id="PF08353">
    <property type="entry name" value="MurT_C"/>
    <property type="match status" value="1"/>
</dbReference>
<keyword evidence="1" id="KW-0133">Cell shape</keyword>
<comment type="catalytic activity">
    <reaction evidence="1">
        <text>beta-D-GlcNAc-(1-&gt;4)-Mur2Ac(oyl-L-Ala-gamma-D-Glu-L-Lys-D-Ala-D-Ala)-di-trans,octa-cis-undecaprenyl diphosphate + L-glutamine + ATP + H2O = beta-D-GlcNAc-(1-&gt;4)-Mur2Ac(oyl-L-Ala-D-isoglutaminyl-L-Lys-D-Ala-D-Ala)-di-trans,octa-cis-undecaprenyl diphosphate + L-glutamate + ADP + phosphate + H(+)</text>
        <dbReference type="Rhea" id="RHEA:57928"/>
        <dbReference type="ChEBI" id="CHEBI:15377"/>
        <dbReference type="ChEBI" id="CHEBI:15378"/>
        <dbReference type="ChEBI" id="CHEBI:29985"/>
        <dbReference type="ChEBI" id="CHEBI:30616"/>
        <dbReference type="ChEBI" id="CHEBI:43474"/>
        <dbReference type="ChEBI" id="CHEBI:58359"/>
        <dbReference type="ChEBI" id="CHEBI:60033"/>
        <dbReference type="ChEBI" id="CHEBI:62233"/>
        <dbReference type="ChEBI" id="CHEBI:456216"/>
        <dbReference type="EC" id="6.3.5.13"/>
    </reaction>
</comment>
<dbReference type="InterPro" id="IPR043703">
    <property type="entry name" value="Lipid_II_synth_MurT"/>
</dbReference>
<dbReference type="PANTHER" id="PTHR23135">
    <property type="entry name" value="MUR LIGASE FAMILY MEMBER"/>
    <property type="match status" value="1"/>
</dbReference>
<dbReference type="Proteomes" id="UP001071110">
    <property type="component" value="Unassembled WGS sequence"/>
</dbReference>
<keyword evidence="1" id="KW-0573">Peptidoglycan synthesis</keyword>
<keyword evidence="5" id="KW-1185">Reference proteome</keyword>
<comment type="caution">
    <text evidence="1">Lacks conserved residue(s) required for the propagation of feature annotation.</text>
</comment>
<keyword evidence="1" id="KW-0547">Nucleotide-binding</keyword>
<organism evidence="4 5">
    <name type="scientific">Corynebacterium pilbarense</name>
    <dbReference type="NCBI Taxonomy" id="1288393"/>
    <lineage>
        <taxon>Bacteria</taxon>
        <taxon>Bacillati</taxon>
        <taxon>Actinomycetota</taxon>
        <taxon>Actinomycetes</taxon>
        <taxon>Mycobacteriales</taxon>
        <taxon>Corynebacteriaceae</taxon>
        <taxon>Corynebacterium</taxon>
    </lineage>
</organism>
<feature type="active site" evidence="1">
    <location>
        <position position="352"/>
    </location>
</feature>
<comment type="caution">
    <text evidence="4">The sequence shown here is derived from an EMBL/GenBank/DDBJ whole genome shotgun (WGS) entry which is preliminary data.</text>
</comment>
<accession>A0A9Q4NSS0</accession>
<dbReference type="RefSeq" id="WP_269028423.1">
    <property type="nucleotide sequence ID" value="NZ_BAABDP010000013.1"/>
</dbReference>
<dbReference type="EMBL" id="JANRML010000017">
    <property type="protein sequence ID" value="MCZ2221755.1"/>
    <property type="molecule type" value="Genomic_DNA"/>
</dbReference>
<dbReference type="GO" id="GO:0046872">
    <property type="term" value="F:metal ion binding"/>
    <property type="evidence" value="ECO:0007669"/>
    <property type="project" value="UniProtKB-KW"/>
</dbReference>
<dbReference type="HAMAP" id="MF_02214">
    <property type="entry name" value="Lipid_II_synth_MurT"/>
    <property type="match status" value="1"/>
</dbReference>
<evidence type="ECO:0000259" key="2">
    <source>
        <dbReference type="Pfam" id="PF08245"/>
    </source>
</evidence>
<feature type="domain" description="Lipid II isoglutaminyl synthase (glutamine-hydrolyzing) subunit MurT C-terminal" evidence="3">
    <location>
        <begin position="318"/>
        <end position="417"/>
    </location>
</feature>
<reference evidence="4" key="1">
    <citation type="submission" date="2022-08" db="EMBL/GenBank/DDBJ databases">
        <title>Corynebacterium sp. nov., isolated from clinical breast specimens.</title>
        <authorList>
            <person name="Zhang T."/>
        </authorList>
    </citation>
    <scope>NUCLEOTIDE SEQUENCE</scope>
    <source>
        <strain evidence="4">CCUG 57942</strain>
    </source>
</reference>
<dbReference type="InterPro" id="IPR013564">
    <property type="entry name" value="MurT_C"/>
</dbReference>
<dbReference type="GO" id="GO:0008360">
    <property type="term" value="P:regulation of cell shape"/>
    <property type="evidence" value="ECO:0007669"/>
    <property type="project" value="UniProtKB-KW"/>
</dbReference>
<comment type="function">
    <text evidence="1">The lipid II isoglutaminyl synthase complex catalyzes the formation of alpha-D-isoglutamine in the cell wall lipid II stem peptide. The MurT subunit catalyzes the ATP-dependent amidation of D-glutamate residue of lipid II, converting it to an isoglutamine residue.</text>
</comment>
<comment type="catalytic activity">
    <reaction evidence="1">
        <text>beta-D-GlcNAc-(1-&gt;4)-Mur2Ac(oyl-L-Ala-gamma-D-Glu-L-Lys-D-Ala-D-Ala)-di-trans,octa-cis-undecaprenyl diphosphate + ATP = beta-D-GlcNAc-(1-&gt;4)-Mur2Ac(oyl-L-Ala-gamma-D-O-P-Glu-L-Lys-D-Ala-D-Ala)-di-trans,octa-cis-undecaprenyl diphosphate + ADP</text>
        <dbReference type="Rhea" id="RHEA:59488"/>
        <dbReference type="ChEBI" id="CHEBI:30616"/>
        <dbReference type="ChEBI" id="CHEBI:60033"/>
        <dbReference type="ChEBI" id="CHEBI:143132"/>
        <dbReference type="ChEBI" id="CHEBI:456216"/>
    </reaction>
</comment>
<protein>
    <recommendedName>
        <fullName evidence="1">Lipid II isoglutaminyl synthase (glutamine-hydrolyzing) subunit MurT</fullName>
        <ecNumber evidence="1">6.3.5.13</ecNumber>
    </recommendedName>
</protein>
<dbReference type="GO" id="GO:0071555">
    <property type="term" value="P:cell wall organization"/>
    <property type="evidence" value="ECO:0007669"/>
    <property type="project" value="UniProtKB-KW"/>
</dbReference>
<keyword evidence="1" id="KW-0479">Metal-binding</keyword>
<name>A0A9Q4NSS0_9CORY</name>
<comment type="pathway">
    <text evidence="1">Cell wall biogenesis; peptidoglycan biosynthesis.</text>
</comment>
<dbReference type="GO" id="GO:0140282">
    <property type="term" value="F:carbon-nitrogen ligase activity on lipid II"/>
    <property type="evidence" value="ECO:0007669"/>
    <property type="project" value="UniProtKB-UniRule"/>
</dbReference>
<comment type="catalytic activity">
    <reaction evidence="1">
        <text>beta-D-GlcNAc-(1-&gt;4)-Mur2Ac(oyl-L-Ala-gamma-D-O-P-Glu-L-Lys-D-Ala-D-Ala)-di-trans,octa-cis-undecaprenyl diphosphate + NH4(+) = beta-D-GlcNAc-(1-&gt;4)-Mur2Ac(oyl-L-Ala-D-isoglutaminyl-L-Lys-D-Ala-D-Ala)-di-trans,octa-cis-undecaprenyl diphosphate + phosphate + H(+)</text>
        <dbReference type="Rhea" id="RHEA:57932"/>
        <dbReference type="ChEBI" id="CHEBI:15378"/>
        <dbReference type="ChEBI" id="CHEBI:28938"/>
        <dbReference type="ChEBI" id="CHEBI:43474"/>
        <dbReference type="ChEBI" id="CHEBI:62233"/>
        <dbReference type="ChEBI" id="CHEBI:143132"/>
    </reaction>
</comment>
<proteinExistence type="inferred from homology"/>
<dbReference type="GO" id="GO:0009252">
    <property type="term" value="P:peptidoglycan biosynthetic process"/>
    <property type="evidence" value="ECO:0007669"/>
    <property type="project" value="UniProtKB-UniRule"/>
</dbReference>
<dbReference type="InterPro" id="IPR013221">
    <property type="entry name" value="Mur_ligase_cen"/>
</dbReference>
<evidence type="ECO:0000313" key="5">
    <source>
        <dbReference type="Proteomes" id="UP001071110"/>
    </source>
</evidence>
<evidence type="ECO:0000313" key="4">
    <source>
        <dbReference type="EMBL" id="MCZ2221755.1"/>
    </source>
</evidence>
<dbReference type="Gene3D" id="3.40.1190.10">
    <property type="entry name" value="Mur-like, catalytic domain"/>
    <property type="match status" value="1"/>
</dbReference>